<keyword evidence="1" id="KW-0812">Transmembrane</keyword>
<proteinExistence type="predicted"/>
<dbReference type="InterPro" id="IPR021329">
    <property type="entry name" value="DUF2938"/>
</dbReference>
<feature type="transmembrane region" description="Helical" evidence="1">
    <location>
        <begin position="70"/>
        <end position="89"/>
    </location>
</feature>
<dbReference type="EMBL" id="SZPQ01000075">
    <property type="protein sequence ID" value="TKI02485.1"/>
    <property type="molecule type" value="Genomic_DNA"/>
</dbReference>
<gene>
    <name evidence="2" type="ORF">FCN80_24920</name>
</gene>
<sequence>MISQLVFFTLFVGIGSTIVLDLWAVIAARIGWMPGTHWPSVGRWLLGLSSGRLVIDRANSSSHTITESTLGWSFHYLVGIVYAAMFPLFWGEDFISIPTIFPFFLIGVVISTLAGLVILMPGMGG</sequence>
<keyword evidence="3" id="KW-1185">Reference proteome</keyword>
<organism evidence="2 3">
    <name type="scientific">Martelella alba</name>
    <dbReference type="NCBI Taxonomy" id="2590451"/>
    <lineage>
        <taxon>Bacteria</taxon>
        <taxon>Pseudomonadati</taxon>
        <taxon>Pseudomonadota</taxon>
        <taxon>Alphaproteobacteria</taxon>
        <taxon>Hyphomicrobiales</taxon>
        <taxon>Aurantimonadaceae</taxon>
        <taxon>Martelella</taxon>
    </lineage>
</organism>
<dbReference type="Pfam" id="PF11158">
    <property type="entry name" value="DUF2938"/>
    <property type="match status" value="1"/>
</dbReference>
<dbReference type="Proteomes" id="UP000305202">
    <property type="component" value="Unassembled WGS sequence"/>
</dbReference>
<feature type="transmembrane region" description="Helical" evidence="1">
    <location>
        <begin position="6"/>
        <end position="28"/>
    </location>
</feature>
<evidence type="ECO:0000256" key="1">
    <source>
        <dbReference type="SAM" id="Phobius"/>
    </source>
</evidence>
<name>A0ABY2SG95_9HYPH</name>
<evidence type="ECO:0000313" key="3">
    <source>
        <dbReference type="Proteomes" id="UP000305202"/>
    </source>
</evidence>
<keyword evidence="1" id="KW-1133">Transmembrane helix</keyword>
<dbReference type="RefSeq" id="WP_136993005.1">
    <property type="nucleotide sequence ID" value="NZ_SZPQ01000075.1"/>
</dbReference>
<reference evidence="2 3" key="1">
    <citation type="submission" date="2019-04" db="EMBL/GenBank/DDBJ databases">
        <authorList>
            <person name="Li M."/>
            <person name="Gao C."/>
        </authorList>
    </citation>
    <scope>NUCLEOTIDE SEQUENCE [LARGE SCALE GENOMIC DNA]</scope>
    <source>
        <strain evidence="2 3">BGMRC 2031</strain>
    </source>
</reference>
<keyword evidence="1" id="KW-0472">Membrane</keyword>
<accession>A0ABY2SG95</accession>
<evidence type="ECO:0000313" key="2">
    <source>
        <dbReference type="EMBL" id="TKI02485.1"/>
    </source>
</evidence>
<feature type="transmembrane region" description="Helical" evidence="1">
    <location>
        <begin position="95"/>
        <end position="119"/>
    </location>
</feature>
<comment type="caution">
    <text evidence="2">The sequence shown here is derived from an EMBL/GenBank/DDBJ whole genome shotgun (WGS) entry which is preliminary data.</text>
</comment>
<protein>
    <submittedName>
        <fullName evidence="2">DUF2938 domain-containing protein</fullName>
    </submittedName>
</protein>